<sequence length="310" mass="35259">MPRRCCEGCYYDSNHQRDFIWVFGFSHCACRSRYIKIHPIRKTIFQRSRPRGERHLPLRTTFSITMSDAHNGTGHDVRRGCTRTKSPANGMPSVSSARTSNGDLPFSIHHIPACRLPPHRADHYYTRQQAWKEDSTGQGTRLNDVSSSGEQGVDGGEEEVLDIPRLSHRSPPFLSTVLRQSMTTDTSWKEGRRVSGVTSRPVLCMSTSLRRDDVSTSGEGRVRKHTEVWSSKTPRHKNNILITGTTYAPARVRRAKSWHEEHKTRNQNGETIIEDSSDDDFAPTQRIDVRRARIQTLGRWCTSKVQGCTS</sequence>
<accession>A0A2H3B5M8</accession>
<evidence type="ECO:0000256" key="1">
    <source>
        <dbReference type="SAM" id="MobiDB-lite"/>
    </source>
</evidence>
<gene>
    <name evidence="2" type="ORF">ARMSODRAFT_977809</name>
</gene>
<feature type="compositionally biased region" description="Polar residues" evidence="1">
    <location>
        <begin position="83"/>
        <end position="102"/>
    </location>
</feature>
<protein>
    <submittedName>
        <fullName evidence="2">Uncharacterized protein</fullName>
    </submittedName>
</protein>
<keyword evidence="3" id="KW-1185">Reference proteome</keyword>
<organism evidence="2 3">
    <name type="scientific">Armillaria solidipes</name>
    <dbReference type="NCBI Taxonomy" id="1076256"/>
    <lineage>
        <taxon>Eukaryota</taxon>
        <taxon>Fungi</taxon>
        <taxon>Dikarya</taxon>
        <taxon>Basidiomycota</taxon>
        <taxon>Agaricomycotina</taxon>
        <taxon>Agaricomycetes</taxon>
        <taxon>Agaricomycetidae</taxon>
        <taxon>Agaricales</taxon>
        <taxon>Marasmiineae</taxon>
        <taxon>Physalacriaceae</taxon>
        <taxon>Armillaria</taxon>
    </lineage>
</organism>
<dbReference type="AlphaFoldDB" id="A0A2H3B5M8"/>
<feature type="region of interest" description="Disordered" evidence="1">
    <location>
        <begin position="67"/>
        <end position="102"/>
    </location>
</feature>
<reference evidence="3" key="1">
    <citation type="journal article" date="2017" name="Nat. Ecol. Evol.">
        <title>Genome expansion and lineage-specific genetic innovations in the forest pathogenic fungi Armillaria.</title>
        <authorList>
            <person name="Sipos G."/>
            <person name="Prasanna A.N."/>
            <person name="Walter M.C."/>
            <person name="O'Connor E."/>
            <person name="Balint B."/>
            <person name="Krizsan K."/>
            <person name="Kiss B."/>
            <person name="Hess J."/>
            <person name="Varga T."/>
            <person name="Slot J."/>
            <person name="Riley R."/>
            <person name="Boka B."/>
            <person name="Rigling D."/>
            <person name="Barry K."/>
            <person name="Lee J."/>
            <person name="Mihaltcheva S."/>
            <person name="LaButti K."/>
            <person name="Lipzen A."/>
            <person name="Waldron R."/>
            <person name="Moloney N.M."/>
            <person name="Sperisen C."/>
            <person name="Kredics L."/>
            <person name="Vagvoelgyi C."/>
            <person name="Patrignani A."/>
            <person name="Fitzpatrick D."/>
            <person name="Nagy I."/>
            <person name="Doyle S."/>
            <person name="Anderson J.B."/>
            <person name="Grigoriev I.V."/>
            <person name="Gueldener U."/>
            <person name="Muensterkoetter M."/>
            <person name="Nagy L.G."/>
        </authorList>
    </citation>
    <scope>NUCLEOTIDE SEQUENCE [LARGE SCALE GENOMIC DNA]</scope>
    <source>
        <strain evidence="3">28-4</strain>
    </source>
</reference>
<proteinExistence type="predicted"/>
<evidence type="ECO:0000313" key="3">
    <source>
        <dbReference type="Proteomes" id="UP000218334"/>
    </source>
</evidence>
<evidence type="ECO:0000313" key="2">
    <source>
        <dbReference type="EMBL" id="PBK66151.1"/>
    </source>
</evidence>
<dbReference type="EMBL" id="KZ293442">
    <property type="protein sequence ID" value="PBK66151.1"/>
    <property type="molecule type" value="Genomic_DNA"/>
</dbReference>
<dbReference type="Proteomes" id="UP000218334">
    <property type="component" value="Unassembled WGS sequence"/>
</dbReference>
<feature type="region of interest" description="Disordered" evidence="1">
    <location>
        <begin position="130"/>
        <end position="168"/>
    </location>
</feature>
<name>A0A2H3B5M8_9AGAR</name>